<dbReference type="InterPro" id="IPR050682">
    <property type="entry name" value="ModA/WtpA"/>
</dbReference>
<dbReference type="SUPFAM" id="SSF53850">
    <property type="entry name" value="Periplasmic binding protein-like II"/>
    <property type="match status" value="1"/>
</dbReference>
<dbReference type="RefSeq" id="WP_182631425.1">
    <property type="nucleotide sequence ID" value="NZ_JAALDM010000053.1"/>
</dbReference>
<protein>
    <submittedName>
        <fullName evidence="2">Molybdate ABC transporter substrate-binding protein</fullName>
    </submittedName>
</protein>
<dbReference type="Pfam" id="PF13531">
    <property type="entry name" value="SBP_bac_11"/>
    <property type="match status" value="1"/>
</dbReference>
<reference evidence="2 3" key="1">
    <citation type="submission" date="2024-09" db="EMBL/GenBank/DDBJ databases">
        <authorList>
            <person name="Sun Q."/>
            <person name="Mori K."/>
        </authorList>
    </citation>
    <scope>NUCLEOTIDE SEQUENCE [LARGE SCALE GENOMIC DNA]</scope>
    <source>
        <strain evidence="2 3">CCM 7659</strain>
    </source>
</reference>
<evidence type="ECO:0000313" key="2">
    <source>
        <dbReference type="EMBL" id="MFB9259009.1"/>
    </source>
</evidence>
<dbReference type="PROSITE" id="PS51257">
    <property type="entry name" value="PROKAR_LIPOPROTEIN"/>
    <property type="match status" value="1"/>
</dbReference>
<accession>A0ABV5JMQ8</accession>
<keyword evidence="3" id="KW-1185">Reference proteome</keyword>
<name>A0ABV5JMQ8_9ACTN</name>
<dbReference type="Proteomes" id="UP001589700">
    <property type="component" value="Unassembled WGS sequence"/>
</dbReference>
<sequence length="268" mass="28056">MRVRPALSVLTAVLIGTGTAACTNEEPESEVVTIGVAAAPSLAESFSELISIFEAEHPGVRVSIELGKSTVIAEGLTSRQDINIFASASQEAMDHAVAAGVAVEPRLFAHNHVVMAVPSGNPGDVRSLKDLERDDLEVGLCEVAVPCGQASEVLLSEAEITPVHVEYASGSRALTSQLADNDVGVGIVYRTDVASSHGWVTEVDVDARDRELQRAAGSVNYLLARVPGAIVSDSEEGEATATEEFIELVLSDRGRLALNNSGLEAVEG</sequence>
<organism evidence="2 3">
    <name type="scientific">Dietzia aerolata</name>
    <dbReference type="NCBI Taxonomy" id="595984"/>
    <lineage>
        <taxon>Bacteria</taxon>
        <taxon>Bacillati</taxon>
        <taxon>Actinomycetota</taxon>
        <taxon>Actinomycetes</taxon>
        <taxon>Mycobacteriales</taxon>
        <taxon>Dietziaceae</taxon>
        <taxon>Dietzia</taxon>
    </lineage>
</organism>
<feature type="chain" id="PRO_5047341161" evidence="1">
    <location>
        <begin position="21"/>
        <end position="268"/>
    </location>
</feature>
<keyword evidence="1" id="KW-0732">Signal</keyword>
<comment type="caution">
    <text evidence="2">The sequence shown here is derived from an EMBL/GenBank/DDBJ whole genome shotgun (WGS) entry which is preliminary data.</text>
</comment>
<evidence type="ECO:0000256" key="1">
    <source>
        <dbReference type="SAM" id="SignalP"/>
    </source>
</evidence>
<dbReference type="EMBL" id="JBHMDY010000002">
    <property type="protein sequence ID" value="MFB9259009.1"/>
    <property type="molecule type" value="Genomic_DNA"/>
</dbReference>
<gene>
    <name evidence="2" type="ORF">ACFFVD_04270</name>
</gene>
<evidence type="ECO:0000313" key="3">
    <source>
        <dbReference type="Proteomes" id="UP001589700"/>
    </source>
</evidence>
<dbReference type="PANTHER" id="PTHR30632">
    <property type="entry name" value="MOLYBDATE-BINDING PERIPLASMIC PROTEIN"/>
    <property type="match status" value="1"/>
</dbReference>
<dbReference type="Gene3D" id="3.40.190.10">
    <property type="entry name" value="Periplasmic binding protein-like II"/>
    <property type="match status" value="2"/>
</dbReference>
<dbReference type="PANTHER" id="PTHR30632:SF0">
    <property type="entry name" value="SULFATE-BINDING PROTEIN"/>
    <property type="match status" value="1"/>
</dbReference>
<proteinExistence type="predicted"/>
<feature type="signal peptide" evidence="1">
    <location>
        <begin position="1"/>
        <end position="20"/>
    </location>
</feature>